<dbReference type="Pfam" id="PF05056">
    <property type="entry name" value="DUF674"/>
    <property type="match status" value="2"/>
</dbReference>
<dbReference type="Proteomes" id="UP001604277">
    <property type="component" value="Unassembled WGS sequence"/>
</dbReference>
<evidence type="ECO:0000313" key="2">
    <source>
        <dbReference type="Proteomes" id="UP001604277"/>
    </source>
</evidence>
<comment type="caution">
    <text evidence="1">The sequence shown here is derived from an EMBL/GenBank/DDBJ whole genome shotgun (WGS) entry which is preliminary data.</text>
</comment>
<organism evidence="1 2">
    <name type="scientific">Forsythia ovata</name>
    <dbReference type="NCBI Taxonomy" id="205694"/>
    <lineage>
        <taxon>Eukaryota</taxon>
        <taxon>Viridiplantae</taxon>
        <taxon>Streptophyta</taxon>
        <taxon>Embryophyta</taxon>
        <taxon>Tracheophyta</taxon>
        <taxon>Spermatophyta</taxon>
        <taxon>Magnoliopsida</taxon>
        <taxon>eudicotyledons</taxon>
        <taxon>Gunneridae</taxon>
        <taxon>Pentapetalae</taxon>
        <taxon>asterids</taxon>
        <taxon>lamiids</taxon>
        <taxon>Lamiales</taxon>
        <taxon>Oleaceae</taxon>
        <taxon>Forsythieae</taxon>
        <taxon>Forsythia</taxon>
    </lineage>
</organism>
<dbReference type="EMBL" id="JBFOLJ010000003">
    <property type="protein sequence ID" value="KAL2549919.1"/>
    <property type="molecule type" value="Genomic_DNA"/>
</dbReference>
<dbReference type="PANTHER" id="PTHR33103">
    <property type="entry name" value="OS01G0153900 PROTEIN"/>
    <property type="match status" value="1"/>
</dbReference>
<proteinExistence type="predicted"/>
<evidence type="ECO:0008006" key="3">
    <source>
        <dbReference type="Google" id="ProtNLM"/>
    </source>
</evidence>
<protein>
    <recommendedName>
        <fullName evidence="3">DUF674 family protein</fullName>
    </recommendedName>
</protein>
<gene>
    <name evidence="1" type="ORF">Fot_11449</name>
</gene>
<evidence type="ECO:0000313" key="1">
    <source>
        <dbReference type="EMBL" id="KAL2549919.1"/>
    </source>
</evidence>
<dbReference type="PANTHER" id="PTHR33103:SF27">
    <property type="entry name" value="OS04G0594700 PROTEIN"/>
    <property type="match status" value="1"/>
</dbReference>
<dbReference type="AlphaFoldDB" id="A0ABD1WJR4"/>
<sequence>MATDKETIKTTVPLKLLLDEKKTRVLAAEATSDFVDVLLSFLTLPLGTILRVTNNHAGTIGCMNNLYQSIQQLGTNTFSTMMSKSILLNPINPRSDVCKNLKLNIDDSSKGKFFSCPHCLRKRDYPYYVRCCSGFAINERMYDYQETFIRRGMMFVITDDLQVLPGLPSSLVQLLHDLGFSDVNGIVEISVDIGLDEVSKLLKRSLLSKSPLTDVFVRKQDRFTNTSLFCTIPLGSLIKLLGGKSGLGCIDILYKTVESMDPKLLYMENEDIINVGVHEQYKCKPQLLQIRSPEHHYNFLDPRNPILSTKCFGTFLKDNQLFVVSDNLIVTPSSSASCISFVKALNVPIEDIEVRAVNISEHEKELCGFMQ</sequence>
<name>A0ABD1WJR4_9LAMI</name>
<dbReference type="InterPro" id="IPR007750">
    <property type="entry name" value="DUF674"/>
</dbReference>
<accession>A0ABD1WJR4</accession>
<keyword evidence="2" id="KW-1185">Reference proteome</keyword>
<reference evidence="2" key="1">
    <citation type="submission" date="2024-07" db="EMBL/GenBank/DDBJ databases">
        <title>Two chromosome-level genome assemblies of Korean endemic species Abeliophyllum distichum and Forsythia ovata (Oleaceae).</title>
        <authorList>
            <person name="Jang H."/>
        </authorList>
    </citation>
    <scope>NUCLEOTIDE SEQUENCE [LARGE SCALE GENOMIC DNA]</scope>
</reference>